<evidence type="ECO:0000313" key="2">
    <source>
        <dbReference type="EMBL" id="WCR10706.1"/>
    </source>
</evidence>
<gene>
    <name evidence="2" type="ORF">JHW45_16985</name>
</gene>
<dbReference type="Proteomes" id="UP001218412">
    <property type="component" value="Chromosome"/>
</dbReference>
<dbReference type="Pfam" id="PF18845">
    <property type="entry name" value="baeRF_family3"/>
    <property type="match status" value="1"/>
</dbReference>
<protein>
    <submittedName>
        <fullName evidence="2">Uncharacterized protein</fullName>
    </submittedName>
</protein>
<evidence type="ECO:0000256" key="1">
    <source>
        <dbReference type="SAM" id="MobiDB-lite"/>
    </source>
</evidence>
<keyword evidence="3" id="KW-1185">Reference proteome</keyword>
<feature type="compositionally biased region" description="Basic and acidic residues" evidence="1">
    <location>
        <begin position="167"/>
        <end position="184"/>
    </location>
</feature>
<sequence length="382" mass="43041">MDALEDDYRNVLLADHEGPCISLYQPTHRTFPDRQQDPIRFRNLLKELQESLSRQHGGKENETILRPFHELAEDGEFWNHTLDGLAVFATPDLFRVYHLQRPVQERAIVAGSFHTKPLMRIIQSADRYHVLGLNRQQATLFEGNRYALDPVQPLDDFPDDAEAAMGPRDDDPERTKRAHGRDGAGHTTRHGTNVRQDAVRKDTKQFFRAVDEAVRDNYSRPLGLPLLLAALPEHHHMFREISRNPSLMPDAIDVDPASVPLDDLRARAWEIVLPSYLERLRDLVERYGASKADGRGSADLSDIGRAAAASRIATLLIDADRVVPGRFDPESGAVEFARLEDPDVDDMLDDLGEHTVRNGGEVVIVPSQNMPTDTGIAAIYRF</sequence>
<dbReference type="EMBL" id="CP067134">
    <property type="protein sequence ID" value="WCR10706.1"/>
    <property type="molecule type" value="Genomic_DNA"/>
</dbReference>
<dbReference type="InterPro" id="IPR041289">
    <property type="entry name" value="Bact_RF_family3"/>
</dbReference>
<feature type="region of interest" description="Disordered" evidence="1">
    <location>
        <begin position="151"/>
        <end position="197"/>
    </location>
</feature>
<proteinExistence type="predicted"/>
<reference evidence="2 3" key="1">
    <citation type="submission" date="2021-01" db="EMBL/GenBank/DDBJ databases">
        <title>Biogeographic distribution of Paracoccus.</title>
        <authorList>
            <person name="Hollensteiner J."/>
            <person name="Leineberger J."/>
            <person name="Brinkhoff T."/>
            <person name="Daniel R."/>
        </authorList>
    </citation>
    <scope>NUCLEOTIDE SEQUENCE [LARGE SCALE GENOMIC DNA]</scope>
    <source>
        <strain evidence="2 3">LMG25392</strain>
    </source>
</reference>
<accession>A0ABY7SUW4</accession>
<dbReference type="RefSeq" id="WP_272858777.1">
    <property type="nucleotide sequence ID" value="NZ_CP067134.1"/>
</dbReference>
<evidence type="ECO:0000313" key="3">
    <source>
        <dbReference type="Proteomes" id="UP001218412"/>
    </source>
</evidence>
<name>A0ABY7SUW4_9RHOB</name>
<organism evidence="2 3">
    <name type="scientific">Paracoccus stylophorae</name>
    <dbReference type="NCBI Taxonomy" id="659350"/>
    <lineage>
        <taxon>Bacteria</taxon>
        <taxon>Pseudomonadati</taxon>
        <taxon>Pseudomonadota</taxon>
        <taxon>Alphaproteobacteria</taxon>
        <taxon>Rhodobacterales</taxon>
        <taxon>Paracoccaceae</taxon>
        <taxon>Paracoccus</taxon>
    </lineage>
</organism>